<name>A0ABX2E6A8_9FLAO</name>
<feature type="signal peptide" evidence="1">
    <location>
        <begin position="1"/>
        <end position="16"/>
    </location>
</feature>
<feature type="domain" description="NAD glycohydrolase translocation F5/8 type C" evidence="2">
    <location>
        <begin position="90"/>
        <end position="236"/>
    </location>
</feature>
<keyword evidence="1" id="KW-0732">Signal</keyword>
<feature type="chain" id="PRO_5045854316" description="NAD glycohydrolase translocation F5/8 type C domain-containing protein" evidence="1">
    <location>
        <begin position="17"/>
        <end position="241"/>
    </location>
</feature>
<organism evidence="3 4">
    <name type="scientific">Winogradskyella litoriviva</name>
    <dbReference type="NCBI Taxonomy" id="1220182"/>
    <lineage>
        <taxon>Bacteria</taxon>
        <taxon>Pseudomonadati</taxon>
        <taxon>Bacteroidota</taxon>
        <taxon>Flavobacteriia</taxon>
        <taxon>Flavobacteriales</taxon>
        <taxon>Flavobacteriaceae</taxon>
        <taxon>Winogradskyella</taxon>
    </lineage>
</organism>
<keyword evidence="4" id="KW-1185">Reference proteome</keyword>
<gene>
    <name evidence="3" type="ORF">HNV10_11765</name>
</gene>
<evidence type="ECO:0000313" key="3">
    <source>
        <dbReference type="EMBL" id="NRD23925.1"/>
    </source>
</evidence>
<evidence type="ECO:0000313" key="4">
    <source>
        <dbReference type="Proteomes" id="UP000805085"/>
    </source>
</evidence>
<protein>
    <recommendedName>
        <fullName evidence="2">NAD glycohydrolase translocation F5/8 type C domain-containing protein</fullName>
    </recommendedName>
</protein>
<proteinExistence type="predicted"/>
<dbReference type="RefSeq" id="WP_173301584.1">
    <property type="nucleotide sequence ID" value="NZ_JABRWQ010000005.1"/>
</dbReference>
<reference evidence="3 4" key="1">
    <citation type="journal article" date="2015" name="Int. J. Syst. Evol. Microbiol.">
        <title>Winogradskyella litoriviva sp. nov., isolated from coastal seawater.</title>
        <authorList>
            <person name="Nedashkovskaya O.I."/>
            <person name="Kukhlevskiy A.D."/>
            <person name="Zhukova N.V."/>
            <person name="Kim S.J."/>
            <person name="Rhee S.K."/>
            <person name="Mikhailov V.V."/>
        </authorList>
    </citation>
    <scope>NUCLEOTIDE SEQUENCE [LARGE SCALE GENOMIC DNA]</scope>
    <source>
        <strain evidence="3 4">KMM6491</strain>
    </source>
</reference>
<evidence type="ECO:0000256" key="1">
    <source>
        <dbReference type="SAM" id="SignalP"/>
    </source>
</evidence>
<comment type="caution">
    <text evidence="3">The sequence shown here is derived from an EMBL/GenBank/DDBJ whole genome shotgun (WGS) entry which is preliminary data.</text>
</comment>
<dbReference type="EMBL" id="JABRWQ010000005">
    <property type="protein sequence ID" value="NRD23925.1"/>
    <property type="molecule type" value="Genomic_DNA"/>
</dbReference>
<dbReference type="InterPro" id="IPR057561">
    <property type="entry name" value="NADase_transloc"/>
</dbReference>
<dbReference type="Pfam" id="PF25302">
    <property type="entry name" value="NADase_transloc"/>
    <property type="match status" value="1"/>
</dbReference>
<dbReference type="Proteomes" id="UP000805085">
    <property type="component" value="Unassembled WGS sequence"/>
</dbReference>
<accession>A0ABX2E6A8</accession>
<sequence length="241" mass="27588">MRFLFFFIFLTSIAFISGQNTVTLLPNLGIENNYSQSDFEYWKRATELFSKLNNLENEIKYSELTETETKAIDSLELGYGPQTDVIGCSWYCGGGPYKTSSSSVLNDDENYSNENIHDFDLFTGWVPQSKNGIGETISFHFKAKSPRINAIVIYNGYIKTKELWKKNSRAKKIKLKIDNETIAILELKDTTASQRFEIEPIQSTTENQDLVLTLEIMESYEGEKYTDLVISEINFDGIDVH</sequence>
<evidence type="ECO:0000259" key="2">
    <source>
        <dbReference type="Pfam" id="PF25302"/>
    </source>
</evidence>
<dbReference type="NCBIfam" id="NF047619">
    <property type="entry name" value="NADase_discoid"/>
    <property type="match status" value="1"/>
</dbReference>